<keyword evidence="2" id="KW-1185">Reference proteome</keyword>
<dbReference type="Gene3D" id="3.40.50.10420">
    <property type="entry name" value="NagB/RpiA/CoA transferase-like"/>
    <property type="match status" value="1"/>
</dbReference>
<dbReference type="GO" id="GO:0005737">
    <property type="term" value="C:cytoplasm"/>
    <property type="evidence" value="ECO:0007669"/>
    <property type="project" value="TreeGrafter"/>
</dbReference>
<dbReference type="PANTHER" id="PTHR13017">
    <property type="entry name" value="5-FORMYLTETRAHYDROFOLATE CYCLO-LIGASE-RELATED"/>
    <property type="match status" value="1"/>
</dbReference>
<dbReference type="EMBL" id="JANBVO010000016">
    <property type="protein sequence ID" value="KAJ9144697.1"/>
    <property type="molecule type" value="Genomic_DNA"/>
</dbReference>
<dbReference type="Proteomes" id="UP001174694">
    <property type="component" value="Unassembled WGS sequence"/>
</dbReference>
<dbReference type="InterPro" id="IPR002698">
    <property type="entry name" value="FTHF_cligase"/>
</dbReference>
<dbReference type="SUPFAM" id="SSF100950">
    <property type="entry name" value="NagB/RpiA/CoA transferase-like"/>
    <property type="match status" value="1"/>
</dbReference>
<reference evidence="1" key="1">
    <citation type="submission" date="2022-07" db="EMBL/GenBank/DDBJ databases">
        <title>Fungi with potential for degradation of polypropylene.</title>
        <authorList>
            <person name="Gostincar C."/>
        </authorList>
    </citation>
    <scope>NUCLEOTIDE SEQUENCE</scope>
    <source>
        <strain evidence="1">EXF-13308</strain>
    </source>
</reference>
<gene>
    <name evidence="1" type="ORF">NKR23_g5837</name>
</gene>
<dbReference type="InterPro" id="IPR037171">
    <property type="entry name" value="NagB/RpiA_transferase-like"/>
</dbReference>
<comment type="caution">
    <text evidence="1">The sequence shown here is derived from an EMBL/GenBank/DDBJ whole genome shotgun (WGS) entry which is preliminary data.</text>
</comment>
<proteinExistence type="predicted"/>
<dbReference type="PANTHER" id="PTHR13017:SF0">
    <property type="entry name" value="METHENYLTETRAHYDROFOLATE SYNTHASE DOMAIN-CONTAINING PROTEIN"/>
    <property type="match status" value="1"/>
</dbReference>
<protein>
    <submittedName>
        <fullName evidence="1">5-formyltetrahydrofolate cyclo-ligase</fullName>
    </submittedName>
</protein>
<dbReference type="AlphaFoldDB" id="A0AA38RCN8"/>
<name>A0AA38RCN8_9PEZI</name>
<evidence type="ECO:0000313" key="2">
    <source>
        <dbReference type="Proteomes" id="UP001174694"/>
    </source>
</evidence>
<organism evidence="1 2">
    <name type="scientific">Pleurostoma richardsiae</name>
    <dbReference type="NCBI Taxonomy" id="41990"/>
    <lineage>
        <taxon>Eukaryota</taxon>
        <taxon>Fungi</taxon>
        <taxon>Dikarya</taxon>
        <taxon>Ascomycota</taxon>
        <taxon>Pezizomycotina</taxon>
        <taxon>Sordariomycetes</taxon>
        <taxon>Sordariomycetidae</taxon>
        <taxon>Calosphaeriales</taxon>
        <taxon>Pleurostomataceae</taxon>
        <taxon>Pleurostoma</taxon>
    </lineage>
</organism>
<dbReference type="InterPro" id="IPR024185">
    <property type="entry name" value="FTHF_cligase-like_sf"/>
</dbReference>
<accession>A0AA38RCN8</accession>
<evidence type="ECO:0000313" key="1">
    <source>
        <dbReference type="EMBL" id="KAJ9144697.1"/>
    </source>
</evidence>
<dbReference type="Pfam" id="PF01812">
    <property type="entry name" value="5-FTHF_cyc-lig"/>
    <property type="match status" value="1"/>
</dbReference>
<sequence>MATLAEGKVDVRKRVWEPLLKVARPDSRHHFDFSSFIADFEGSDSAIDRLVQLPSYTKSDIIFITPDNCLETLRLQALTDGKTVLVTTYAIRRGFWVLDPQRISAADYGYAAMLDGMERLGQFTTLENIRSKGWRIPLMVTGTGAINFRGVRFGKGHGFFDLEWAMLYTLGTIDQSTVAISVVHDCQVLEEELYPEEFDTVCDVVVTPTKVINVTAAAKPKCGVLWPLLQPGMMESIPPLQELKEMDLQVPI</sequence>